<dbReference type="STRING" id="4999.A0A1Y1USR5"/>
<dbReference type="OrthoDB" id="2142040at2759"/>
<proteinExistence type="predicted"/>
<sequence>MHEGPATSGSTSSSKTPSTSFTPPDWTPSSRYSRGSFIAFAGCLWRCEVDHTSSDGERGIPPNNLHLWTPFAPMFAPRPPNSANAEQPPSYGYPYYPAHQISSASAEEKHDEVFASDSEDDSGHWTVIDRGGSEDLVASRQATAMEEKHVAKSRPELEAELHGDRVWKSAGIGIWSFSLDPNEEQNKASVWREWNDRPSKDAWIKAARARTRVYNDALQTPKPVVMWKLVEGGESFPSDAIPVGHEADGQTLFAARSLYAGGLHLGKASHTMFKGSSISFAGKELITDTFEVLCGPRDPRTLQWKKYRHGEKAVVGNWQPVEGGREADGRALLISRAEHAHGLHPGKILVGDDHACLGYGGGEVWVRPFEVLAYSAKA</sequence>
<feature type="compositionally biased region" description="Low complexity" evidence="1">
    <location>
        <begin position="1"/>
        <end position="24"/>
    </location>
</feature>
<name>A0A1Y1USR5_9TREE</name>
<gene>
    <name evidence="2" type="ORF">BD324DRAFT_647960</name>
</gene>
<dbReference type="InParanoid" id="A0A1Y1USR5"/>
<dbReference type="PANTHER" id="PTHR31649">
    <property type="entry name" value="AGAP009604-PA"/>
    <property type="match status" value="1"/>
</dbReference>
<feature type="region of interest" description="Disordered" evidence="1">
    <location>
        <begin position="1"/>
        <end position="27"/>
    </location>
</feature>
<dbReference type="InterPro" id="IPR006616">
    <property type="entry name" value="DM9_repeat"/>
</dbReference>
<evidence type="ECO:0000256" key="1">
    <source>
        <dbReference type="SAM" id="MobiDB-lite"/>
    </source>
</evidence>
<reference evidence="2 3" key="1">
    <citation type="submission" date="2017-03" db="EMBL/GenBank/DDBJ databases">
        <title>Widespread Adenine N6-methylation of Active Genes in Fungi.</title>
        <authorList>
            <consortium name="DOE Joint Genome Institute"/>
            <person name="Mondo S.J."/>
            <person name="Dannebaum R.O."/>
            <person name="Kuo R.C."/>
            <person name="Louie K.B."/>
            <person name="Bewick A.J."/>
            <person name="Labutti K."/>
            <person name="Haridas S."/>
            <person name="Kuo A."/>
            <person name="Salamov A."/>
            <person name="Ahrendt S.R."/>
            <person name="Lau R."/>
            <person name="Bowen B.P."/>
            <person name="Lipzen A."/>
            <person name="Sullivan W."/>
            <person name="Andreopoulos W.B."/>
            <person name="Clum A."/>
            <person name="Lindquist E."/>
            <person name="Daum C."/>
            <person name="Northen T.R."/>
            <person name="Ramamoorthy G."/>
            <person name="Schmitz R.J."/>
            <person name="Gryganskyi A."/>
            <person name="Culley D."/>
            <person name="Magnuson J."/>
            <person name="James T.Y."/>
            <person name="O'Malley M.A."/>
            <person name="Stajich J.E."/>
            <person name="Spatafora J.W."/>
            <person name="Visel A."/>
            <person name="Grigoriev I.V."/>
        </authorList>
    </citation>
    <scope>NUCLEOTIDE SEQUENCE [LARGE SCALE GENOMIC DNA]</scope>
    <source>
        <strain evidence="2 3">NRRL Y-17943</strain>
    </source>
</reference>
<dbReference type="GeneID" id="33559560"/>
<keyword evidence="3" id="KW-1185">Reference proteome</keyword>
<dbReference type="SMART" id="SM00696">
    <property type="entry name" value="DM9"/>
    <property type="match status" value="1"/>
</dbReference>
<dbReference type="EMBL" id="NBSH01000001">
    <property type="protein sequence ID" value="ORX41063.1"/>
    <property type="molecule type" value="Genomic_DNA"/>
</dbReference>
<dbReference type="PANTHER" id="PTHR31649:SF1">
    <property type="entry name" value="FARNESOIC ACID O-METHYL TRANSFERASE DOMAIN-CONTAINING PROTEIN"/>
    <property type="match status" value="1"/>
</dbReference>
<protein>
    <submittedName>
        <fullName evidence="2">Uncharacterized protein</fullName>
    </submittedName>
</protein>
<dbReference type="RefSeq" id="XP_021874742.1">
    <property type="nucleotide sequence ID" value="XM_022017751.1"/>
</dbReference>
<dbReference type="Pfam" id="PF11901">
    <property type="entry name" value="DM9"/>
    <property type="match status" value="1"/>
</dbReference>
<evidence type="ECO:0000313" key="2">
    <source>
        <dbReference type="EMBL" id="ORX41063.1"/>
    </source>
</evidence>
<evidence type="ECO:0000313" key="3">
    <source>
        <dbReference type="Proteomes" id="UP000193218"/>
    </source>
</evidence>
<accession>A0A1Y1USR5</accession>
<dbReference type="AlphaFoldDB" id="A0A1Y1USR5"/>
<comment type="caution">
    <text evidence="2">The sequence shown here is derived from an EMBL/GenBank/DDBJ whole genome shotgun (WGS) entry which is preliminary data.</text>
</comment>
<dbReference type="Gene3D" id="2.10.10.20">
    <property type="entry name" value="Carbohydrate-binding module superfamily 5/12"/>
    <property type="match status" value="1"/>
</dbReference>
<dbReference type="Proteomes" id="UP000193218">
    <property type="component" value="Unassembled WGS sequence"/>
</dbReference>
<organism evidence="2 3">
    <name type="scientific">Kockovaella imperatae</name>
    <dbReference type="NCBI Taxonomy" id="4999"/>
    <lineage>
        <taxon>Eukaryota</taxon>
        <taxon>Fungi</taxon>
        <taxon>Dikarya</taxon>
        <taxon>Basidiomycota</taxon>
        <taxon>Agaricomycotina</taxon>
        <taxon>Tremellomycetes</taxon>
        <taxon>Tremellales</taxon>
        <taxon>Cuniculitremaceae</taxon>
        <taxon>Kockovaella</taxon>
    </lineage>
</organism>